<proteinExistence type="predicted"/>
<sequence>MSSKAIVTTNYTKAAETLKAALLPGAVDRFQFSKYTPEEIDAAYNKRIQELTQAGAEVVQINDYNAVAVWLPPEKTYPIARTDKTNEAIEEFKHKAKALIDKFKYDKLPHWTLTHIGKNPNELNKGSITPLVRPYLDKAKEQGISASLFAANEHAKEVYLHWGFEVLDYLILGEGKVNSEGELDPNGSGLKIYLMAYNYVYEV</sequence>
<accession>K0KGZ1</accession>
<evidence type="ECO:0000313" key="1">
    <source>
        <dbReference type="EMBL" id="CCH42246.1"/>
    </source>
</evidence>
<dbReference type="InParanoid" id="K0KGZ1"/>
<comment type="caution">
    <text evidence="1">The sequence shown here is derived from an EMBL/GenBank/DDBJ whole genome shotgun (WGS) entry which is preliminary data.</text>
</comment>
<reference evidence="1 2" key="1">
    <citation type="journal article" date="2012" name="Eukaryot. Cell">
        <title>Draft genome sequence of Wickerhamomyces ciferrii NRRL Y-1031 F-60-10.</title>
        <authorList>
            <person name="Schneider J."/>
            <person name="Andrea H."/>
            <person name="Blom J."/>
            <person name="Jaenicke S."/>
            <person name="Ruckert C."/>
            <person name="Schorsch C."/>
            <person name="Szczepanowski R."/>
            <person name="Farwick M."/>
            <person name="Goesmann A."/>
            <person name="Puhler A."/>
            <person name="Schaffer S."/>
            <person name="Tauch A."/>
            <person name="Kohler T."/>
            <person name="Brinkrolf K."/>
        </authorList>
    </citation>
    <scope>NUCLEOTIDE SEQUENCE [LARGE SCALE GENOMIC DNA]</scope>
    <source>
        <strain evidence="2">ATCC 14091 / BCRC 22168 / CBS 111 / JCM 3599 / NBRC 0793 / NRRL Y-1031 F-60-10</strain>
    </source>
</reference>
<keyword evidence="2" id="KW-1185">Reference proteome</keyword>
<dbReference type="EMBL" id="CAIF01000039">
    <property type="protein sequence ID" value="CCH42246.1"/>
    <property type="molecule type" value="Genomic_DNA"/>
</dbReference>
<dbReference type="Proteomes" id="UP000009328">
    <property type="component" value="Unassembled WGS sequence"/>
</dbReference>
<dbReference type="HOGENOM" id="CLU_1379096_0_0_1"/>
<gene>
    <name evidence="1" type="ORF">BN7_1790</name>
</gene>
<name>K0KGZ1_WICCF</name>
<dbReference type="FunCoup" id="K0KGZ1">
    <property type="interactions" value="62"/>
</dbReference>
<dbReference type="STRING" id="1206466.K0KGZ1"/>
<organism evidence="1 2">
    <name type="scientific">Wickerhamomyces ciferrii (strain ATCC 14091 / BCRC 22168 / CBS 111 / JCM 3599 / NBRC 0793 / NRRL Y-1031 F-60-10)</name>
    <name type="common">Yeast</name>
    <name type="synonym">Pichia ciferrii</name>
    <dbReference type="NCBI Taxonomy" id="1206466"/>
    <lineage>
        <taxon>Eukaryota</taxon>
        <taxon>Fungi</taxon>
        <taxon>Dikarya</taxon>
        <taxon>Ascomycota</taxon>
        <taxon>Saccharomycotina</taxon>
        <taxon>Saccharomycetes</taxon>
        <taxon>Phaffomycetales</taxon>
        <taxon>Wickerhamomycetaceae</taxon>
        <taxon>Wickerhamomyces</taxon>
    </lineage>
</organism>
<protein>
    <recommendedName>
        <fullName evidence="3">N-acetyltransferase domain-containing protein</fullName>
    </recommendedName>
</protein>
<dbReference type="Gene3D" id="3.40.630.30">
    <property type="match status" value="1"/>
</dbReference>
<dbReference type="eggNOG" id="ENOG502RYMB">
    <property type="taxonomic scope" value="Eukaryota"/>
</dbReference>
<evidence type="ECO:0000313" key="2">
    <source>
        <dbReference type="Proteomes" id="UP000009328"/>
    </source>
</evidence>
<dbReference type="InterPro" id="IPR016181">
    <property type="entry name" value="Acyl_CoA_acyltransferase"/>
</dbReference>
<dbReference type="SUPFAM" id="SSF55729">
    <property type="entry name" value="Acyl-CoA N-acyltransferases (Nat)"/>
    <property type="match status" value="1"/>
</dbReference>
<dbReference type="AlphaFoldDB" id="K0KGZ1"/>
<evidence type="ECO:0008006" key="3">
    <source>
        <dbReference type="Google" id="ProtNLM"/>
    </source>
</evidence>